<reference evidence="2" key="1">
    <citation type="journal article" date="2023" name="Mol. Biol. Evol.">
        <title>Third-Generation Sequencing Reveals the Adaptive Role of the Epigenome in Three Deep-Sea Polychaetes.</title>
        <authorList>
            <person name="Perez M."/>
            <person name="Aroh O."/>
            <person name="Sun Y."/>
            <person name="Lan Y."/>
            <person name="Juniper S.K."/>
            <person name="Young C.R."/>
            <person name="Angers B."/>
            <person name="Qian P.Y."/>
        </authorList>
    </citation>
    <scope>NUCLEOTIDE SEQUENCE</scope>
    <source>
        <strain evidence="2">R07B-5</strain>
    </source>
</reference>
<dbReference type="Proteomes" id="UP001209878">
    <property type="component" value="Unassembled WGS sequence"/>
</dbReference>
<proteinExistence type="predicted"/>
<feature type="compositionally biased region" description="Polar residues" evidence="1">
    <location>
        <begin position="134"/>
        <end position="144"/>
    </location>
</feature>
<dbReference type="EMBL" id="JAODUO010000626">
    <property type="protein sequence ID" value="KAK2176973.1"/>
    <property type="molecule type" value="Genomic_DNA"/>
</dbReference>
<protein>
    <submittedName>
        <fullName evidence="2">Uncharacterized protein</fullName>
    </submittedName>
</protein>
<comment type="caution">
    <text evidence="2">The sequence shown here is derived from an EMBL/GenBank/DDBJ whole genome shotgun (WGS) entry which is preliminary data.</text>
</comment>
<dbReference type="InterPro" id="IPR038892">
    <property type="entry name" value="SMCHD1"/>
</dbReference>
<sequence length="200" mass="22022">MLLGDTIILDTLSDANAYRQEIVKNTHCPTILTRQGDRIRSNGKFGGLMNKALPIEKLRGVVFAEPISPQYSSLCSMIDLLQSYKVAVVRRETSNVELGEQLQNQKTSEMTAKYKECSEAETQLGQIEGRLGMTPTQAGHTASPAQLPPVEPPAKRSRTSLSPSVSVNGTTPTTSTPTRQSLRRMALNASSSERKRYRRT</sequence>
<dbReference type="PANTHER" id="PTHR22640">
    <property type="entry name" value="STRUCTURAL MAINTENANCE OF CHROMOSOMES FLEXIBLE HINGE DOMAIN-CONTAINING PROTEIN 1"/>
    <property type="match status" value="1"/>
</dbReference>
<dbReference type="PANTHER" id="PTHR22640:SF2">
    <property type="entry name" value="STRUCTURAL MAINTENANCE OF CHROMOSOMES FLEXIBLE HINGE DOMAIN-CONTAINING PROTEIN 1"/>
    <property type="match status" value="1"/>
</dbReference>
<feature type="compositionally biased region" description="Low complexity" evidence="1">
    <location>
        <begin position="162"/>
        <end position="178"/>
    </location>
</feature>
<organism evidence="2 3">
    <name type="scientific">Ridgeia piscesae</name>
    <name type="common">Tubeworm</name>
    <dbReference type="NCBI Taxonomy" id="27915"/>
    <lineage>
        <taxon>Eukaryota</taxon>
        <taxon>Metazoa</taxon>
        <taxon>Spiralia</taxon>
        <taxon>Lophotrochozoa</taxon>
        <taxon>Annelida</taxon>
        <taxon>Polychaeta</taxon>
        <taxon>Sedentaria</taxon>
        <taxon>Canalipalpata</taxon>
        <taxon>Sabellida</taxon>
        <taxon>Siboglinidae</taxon>
        <taxon>Ridgeia</taxon>
    </lineage>
</organism>
<evidence type="ECO:0000313" key="2">
    <source>
        <dbReference type="EMBL" id="KAK2176973.1"/>
    </source>
</evidence>
<dbReference type="AlphaFoldDB" id="A0AAD9KSS2"/>
<dbReference type="GO" id="GO:0006302">
    <property type="term" value="P:double-strand break repair"/>
    <property type="evidence" value="ECO:0007669"/>
    <property type="project" value="InterPro"/>
</dbReference>
<evidence type="ECO:0000256" key="1">
    <source>
        <dbReference type="SAM" id="MobiDB-lite"/>
    </source>
</evidence>
<accession>A0AAD9KSS2</accession>
<gene>
    <name evidence="2" type="ORF">NP493_627g01011</name>
</gene>
<keyword evidence="3" id="KW-1185">Reference proteome</keyword>
<feature type="region of interest" description="Disordered" evidence="1">
    <location>
        <begin position="133"/>
        <end position="200"/>
    </location>
</feature>
<name>A0AAD9KSS2_RIDPI</name>
<evidence type="ECO:0000313" key="3">
    <source>
        <dbReference type="Proteomes" id="UP001209878"/>
    </source>
</evidence>